<keyword evidence="5" id="KW-1185">Reference proteome</keyword>
<dbReference type="PANTHER" id="PTHR31084">
    <property type="entry name" value="ALPHA-L-FUCOSIDASE 2"/>
    <property type="match status" value="1"/>
</dbReference>
<dbReference type="Gene3D" id="1.50.10.10">
    <property type="match status" value="1"/>
</dbReference>
<dbReference type="Pfam" id="PF21307">
    <property type="entry name" value="Glyco_hydro_95_C"/>
    <property type="match status" value="1"/>
</dbReference>
<evidence type="ECO:0000259" key="2">
    <source>
        <dbReference type="Pfam" id="PF21307"/>
    </source>
</evidence>
<dbReference type="GO" id="GO:0004560">
    <property type="term" value="F:alpha-L-fucosidase activity"/>
    <property type="evidence" value="ECO:0007669"/>
    <property type="project" value="InterPro"/>
</dbReference>
<evidence type="ECO:0000259" key="3">
    <source>
        <dbReference type="Pfam" id="PF22124"/>
    </source>
</evidence>
<dbReference type="AlphaFoldDB" id="A0A919KUM9"/>
<dbReference type="GO" id="GO:0005975">
    <property type="term" value="P:carbohydrate metabolic process"/>
    <property type="evidence" value="ECO:0007669"/>
    <property type="project" value="InterPro"/>
</dbReference>
<comment type="caution">
    <text evidence="4">The sequence shown here is derived from an EMBL/GenBank/DDBJ whole genome shotgun (WGS) entry which is preliminary data.</text>
</comment>
<dbReference type="RefSeq" id="WP_189669468.1">
    <property type="nucleotide sequence ID" value="NZ_BNAS01000003.1"/>
</dbReference>
<feature type="domain" description="Glycosyl hydrolase family 95 N-terminal" evidence="1">
    <location>
        <begin position="13"/>
        <end position="254"/>
    </location>
</feature>
<dbReference type="PANTHER" id="PTHR31084:SF0">
    <property type="entry name" value="ALPHA-L-FUCOSIDASE 2"/>
    <property type="match status" value="1"/>
</dbReference>
<name>A0A919KUM9_9MICO</name>
<dbReference type="InterPro" id="IPR049053">
    <property type="entry name" value="AFCA-like_C"/>
</dbReference>
<evidence type="ECO:0000313" key="5">
    <source>
        <dbReference type="Proteomes" id="UP000627369"/>
    </source>
</evidence>
<reference evidence="4" key="1">
    <citation type="journal article" date="2014" name="Int. J. Syst. Evol. Microbiol.">
        <title>Complete genome sequence of Corynebacterium casei LMG S-19264T (=DSM 44701T), isolated from a smear-ripened cheese.</title>
        <authorList>
            <consortium name="US DOE Joint Genome Institute (JGI-PGF)"/>
            <person name="Walter F."/>
            <person name="Albersmeier A."/>
            <person name="Kalinowski J."/>
            <person name="Ruckert C."/>
        </authorList>
    </citation>
    <scope>NUCLEOTIDE SEQUENCE</scope>
    <source>
        <strain evidence="4">CGMCC 4.7398</strain>
    </source>
</reference>
<dbReference type="Proteomes" id="UP000627369">
    <property type="component" value="Unassembled WGS sequence"/>
</dbReference>
<reference evidence="4" key="2">
    <citation type="submission" date="2020-09" db="EMBL/GenBank/DDBJ databases">
        <authorList>
            <person name="Sun Q."/>
            <person name="Zhou Y."/>
        </authorList>
    </citation>
    <scope>NUCLEOTIDE SEQUENCE</scope>
    <source>
        <strain evidence="4">CGMCC 4.7398</strain>
    </source>
</reference>
<dbReference type="InterPro" id="IPR012341">
    <property type="entry name" value="6hp_glycosidase-like_sf"/>
</dbReference>
<gene>
    <name evidence="4" type="ORF">GCM10017772_23600</name>
</gene>
<dbReference type="Pfam" id="PF14498">
    <property type="entry name" value="Glyco_hyd_65N_2"/>
    <property type="match status" value="1"/>
</dbReference>
<proteinExistence type="predicted"/>
<dbReference type="InterPro" id="IPR054363">
    <property type="entry name" value="GH95_cat"/>
</dbReference>
<evidence type="ECO:0000259" key="1">
    <source>
        <dbReference type="Pfam" id="PF14498"/>
    </source>
</evidence>
<dbReference type="InterPro" id="IPR027414">
    <property type="entry name" value="GH95_N_dom"/>
</dbReference>
<evidence type="ECO:0000313" key="4">
    <source>
        <dbReference type="EMBL" id="GHH73047.1"/>
    </source>
</evidence>
<feature type="domain" description="Alpha fucosidase A-like C-terminal" evidence="2">
    <location>
        <begin position="676"/>
        <end position="777"/>
    </location>
</feature>
<accession>A0A919KUM9</accession>
<dbReference type="InterPro" id="IPR008928">
    <property type="entry name" value="6-hairpin_glycosidase_sf"/>
</dbReference>
<keyword evidence="4" id="KW-0378">Hydrolase</keyword>
<dbReference type="SUPFAM" id="SSF48208">
    <property type="entry name" value="Six-hairpin glycosidases"/>
    <property type="match status" value="1"/>
</dbReference>
<organism evidence="4 5">
    <name type="scientific">Promicromonospora soli</name>
    <dbReference type="NCBI Taxonomy" id="2035533"/>
    <lineage>
        <taxon>Bacteria</taxon>
        <taxon>Bacillati</taxon>
        <taxon>Actinomycetota</taxon>
        <taxon>Actinomycetes</taxon>
        <taxon>Micrococcales</taxon>
        <taxon>Promicromonosporaceae</taxon>
        <taxon>Promicromonospora</taxon>
    </lineage>
</organism>
<feature type="domain" description="Glycosyl hydrolase family 95 catalytic" evidence="3">
    <location>
        <begin position="284"/>
        <end position="674"/>
    </location>
</feature>
<dbReference type="InterPro" id="IPR016518">
    <property type="entry name" value="Alpha-L-fucosidase"/>
</dbReference>
<dbReference type="EMBL" id="BNAS01000003">
    <property type="protein sequence ID" value="GHH73047.1"/>
    <property type="molecule type" value="Genomic_DNA"/>
</dbReference>
<protein>
    <submittedName>
        <fullName evidence="4">Alpha/beta hydrolase</fullName>
    </submittedName>
</protein>
<dbReference type="Pfam" id="PF22124">
    <property type="entry name" value="Glyco_hydro_95_cat"/>
    <property type="match status" value="1"/>
</dbReference>
<sequence length="780" mass="83652">MSPELQPDDQAISLERPAAGFPEAFLLGNGSLGATVYGRPGVEEFDLNLDTVWSGGPGRGPLNEVRPVALAELRAAVAAGEHARADKLARELQAQGWTESYQPLGRLSWRWGSHDESGPDESGTYGRQLDLASATARVATGSGSMETYVSAPDGVIVAEADGAEAPPGAALGFDSPHPGVDVTVSTQDGVEWLVAVGRAPSTALPNYVASDDALAYDTTAPDKHGLVDAGMGWAVVAAVTGDRRLVASAASGFRGVGERPSANLAALASEARARVRAALAREAADLRRRHLEDYTELFDRVRLDLSASDDSRATAAQRYFDLGRYLLISSSRRGTQAANLQGIWNVDVRPGWSSNYTTNINVEMNYWAAESTALPELHEPLFDLARDLAEAGRATAQAVYGAGGSTTHHNTDIWRFTPPVDGEPQWSNWQFGLAWIAAHVGDRLEYSWSDEFARSVALPVTRAVVEFALDQLVEDAEGKLVVSPSTSPEHPFLAGGERGTVTAGSTLDQELAAQALDRYVRLAERLDDVGDLTERCRDALARLRLPTVDDAGRLSEWAQPLQPSEPDHRHLSHLYGAYPGTRITETATPAEYEAVRRALAYRLEHGSGHTGWSQAWVLCLAARLRDAERAERSIGILVDELSSASLLDLHPMGSGAIFQIDGNLGGAAGLAELLVQSHDGAVSLLPTLPPSWRSGSVRGLRARGDRTVDVTWESGVLRRARIRTAVDDELVIELAAGPRPSVLDDTGAAIEPQPAGPAPRGRARWAWRSVAGRTYEIEKG</sequence>
<dbReference type="PIRSF" id="PIRSF007663">
    <property type="entry name" value="UCP007663"/>
    <property type="match status" value="1"/>
</dbReference>